<dbReference type="AlphaFoldDB" id="A0A3B0RGF9"/>
<feature type="transmembrane region" description="Helical" evidence="1">
    <location>
        <begin position="95"/>
        <end position="117"/>
    </location>
</feature>
<keyword evidence="1" id="KW-0472">Membrane</keyword>
<feature type="transmembrane region" description="Helical" evidence="1">
    <location>
        <begin position="123"/>
        <end position="142"/>
    </location>
</feature>
<dbReference type="CDD" id="cd00321">
    <property type="entry name" value="SO_family_Moco"/>
    <property type="match status" value="1"/>
</dbReference>
<feature type="transmembrane region" description="Helical" evidence="1">
    <location>
        <begin position="68"/>
        <end position="88"/>
    </location>
</feature>
<dbReference type="GO" id="GO:0020037">
    <property type="term" value="F:heme binding"/>
    <property type="evidence" value="ECO:0007669"/>
    <property type="project" value="TreeGrafter"/>
</dbReference>
<protein>
    <recommendedName>
        <fullName evidence="2">Oxidoreductase molybdopterin-binding domain-containing protein</fullName>
    </recommendedName>
</protein>
<reference evidence="3" key="1">
    <citation type="submission" date="2018-06" db="EMBL/GenBank/DDBJ databases">
        <authorList>
            <person name="Zhirakovskaya E."/>
        </authorList>
    </citation>
    <scope>NUCLEOTIDE SEQUENCE</scope>
</reference>
<keyword evidence="1" id="KW-0812">Transmembrane</keyword>
<feature type="domain" description="Oxidoreductase molybdopterin-binding" evidence="2">
    <location>
        <begin position="239"/>
        <end position="382"/>
    </location>
</feature>
<dbReference type="GO" id="GO:0043546">
    <property type="term" value="F:molybdopterin cofactor binding"/>
    <property type="evidence" value="ECO:0007669"/>
    <property type="project" value="TreeGrafter"/>
</dbReference>
<evidence type="ECO:0000259" key="2">
    <source>
        <dbReference type="Pfam" id="PF00174"/>
    </source>
</evidence>
<dbReference type="PANTHER" id="PTHR19372:SF7">
    <property type="entry name" value="SULFITE OXIDASE, MITOCHONDRIAL"/>
    <property type="match status" value="1"/>
</dbReference>
<dbReference type="GO" id="GO:0008482">
    <property type="term" value="F:sulfite oxidase activity"/>
    <property type="evidence" value="ECO:0007669"/>
    <property type="project" value="TreeGrafter"/>
</dbReference>
<dbReference type="Gene3D" id="3.90.420.10">
    <property type="entry name" value="Oxidoreductase, molybdopterin-binding domain"/>
    <property type="match status" value="1"/>
</dbReference>
<organism evidence="3">
    <name type="scientific">hydrothermal vent metagenome</name>
    <dbReference type="NCBI Taxonomy" id="652676"/>
    <lineage>
        <taxon>unclassified sequences</taxon>
        <taxon>metagenomes</taxon>
        <taxon>ecological metagenomes</taxon>
    </lineage>
</organism>
<dbReference type="EMBL" id="UOEK01000027">
    <property type="protein sequence ID" value="VAV92474.1"/>
    <property type="molecule type" value="Genomic_DNA"/>
</dbReference>
<feature type="non-terminal residue" evidence="3">
    <location>
        <position position="384"/>
    </location>
</feature>
<keyword evidence="1" id="KW-1133">Transmembrane helix</keyword>
<proteinExistence type="predicted"/>
<dbReference type="GO" id="GO:0006790">
    <property type="term" value="P:sulfur compound metabolic process"/>
    <property type="evidence" value="ECO:0007669"/>
    <property type="project" value="TreeGrafter"/>
</dbReference>
<sequence length="384" mass="40260">MVPPTQKAYGGWIGAIGAALAIGFTELFAGIFGGVPSAVSSVGSYVVDYSPTFVKDFGITVFGTADKGALAIGTAIISGILGILVGRASVERPRIAVVAFSSFAVIGVLAAVSQPLVNVPLTVFSILGAVGIGLAVVLRAIARIRASLENTETATVDFDRRRFFRVVAGGSVVAVLGGLVGRLSIINRTEQIRADLVLPEVPVEEAVTVVMPTGFEIPGLSPLVVPNKDFYRIDTATLVPRIDANTWTMRVHGLVDNEVILTLDDLYAMDLVEEYVTLQCVSNTIGGDLVGNALWTGVPLTTVLDMAGIQEGAGQIVGRSIDGWTGGFPTEIAYDGRAPMIAVGMNGEPLPASHGFPARLVVPGLYGYVSATKWLSDIELTSWD</sequence>
<name>A0A3B0RGF9_9ZZZZ</name>
<feature type="transmembrane region" description="Helical" evidence="1">
    <location>
        <begin position="12"/>
        <end position="35"/>
    </location>
</feature>
<dbReference type="SUPFAM" id="SSF56524">
    <property type="entry name" value="Oxidoreductase molybdopterin-binding domain"/>
    <property type="match status" value="1"/>
</dbReference>
<dbReference type="PANTHER" id="PTHR19372">
    <property type="entry name" value="SULFITE REDUCTASE"/>
    <property type="match status" value="1"/>
</dbReference>
<evidence type="ECO:0000256" key="1">
    <source>
        <dbReference type="SAM" id="Phobius"/>
    </source>
</evidence>
<dbReference type="InterPro" id="IPR000572">
    <property type="entry name" value="OxRdtase_Mopterin-bd_dom"/>
</dbReference>
<accession>A0A3B0RGF9</accession>
<evidence type="ECO:0000313" key="3">
    <source>
        <dbReference type="EMBL" id="VAV92474.1"/>
    </source>
</evidence>
<dbReference type="InterPro" id="IPR036374">
    <property type="entry name" value="OxRdtase_Mopterin-bd_sf"/>
</dbReference>
<feature type="transmembrane region" description="Helical" evidence="1">
    <location>
        <begin position="163"/>
        <end position="185"/>
    </location>
</feature>
<dbReference type="Pfam" id="PF00174">
    <property type="entry name" value="Oxidored_molyb"/>
    <property type="match status" value="1"/>
</dbReference>
<gene>
    <name evidence="3" type="ORF">MNBD_ACTINO02-1021</name>
</gene>